<dbReference type="Proteomes" id="UP001597112">
    <property type="component" value="Unassembled WGS sequence"/>
</dbReference>
<reference evidence="4" key="1">
    <citation type="journal article" date="2019" name="Int. J. Syst. Evol. Microbiol.">
        <title>The Global Catalogue of Microorganisms (GCM) 10K type strain sequencing project: providing services to taxonomists for standard genome sequencing and annotation.</title>
        <authorList>
            <consortium name="The Broad Institute Genomics Platform"/>
            <consortium name="The Broad Institute Genome Sequencing Center for Infectious Disease"/>
            <person name="Wu L."/>
            <person name="Ma J."/>
        </authorList>
    </citation>
    <scope>NUCLEOTIDE SEQUENCE [LARGE SCALE GENOMIC DNA]</scope>
    <source>
        <strain evidence="4">CCUG 58938</strain>
    </source>
</reference>
<proteinExistence type="predicted"/>
<protein>
    <submittedName>
        <fullName evidence="3">Sialate O-acetylesterase</fullName>
    </submittedName>
</protein>
<dbReference type="Gene3D" id="3.40.50.1110">
    <property type="entry name" value="SGNH hydrolase"/>
    <property type="match status" value="1"/>
</dbReference>
<dbReference type="EMBL" id="JBHTKA010000001">
    <property type="protein sequence ID" value="MFD0999092.1"/>
    <property type="molecule type" value="Genomic_DNA"/>
</dbReference>
<dbReference type="InterPro" id="IPR039329">
    <property type="entry name" value="SIAE"/>
</dbReference>
<gene>
    <name evidence="3" type="ORF">ACFQ21_07230</name>
</gene>
<evidence type="ECO:0000256" key="1">
    <source>
        <dbReference type="ARBA" id="ARBA00022801"/>
    </source>
</evidence>
<name>A0ABW3JYN0_9BACT</name>
<evidence type="ECO:0000259" key="2">
    <source>
        <dbReference type="Pfam" id="PF03629"/>
    </source>
</evidence>
<accession>A0ABW3JYN0</accession>
<dbReference type="RefSeq" id="WP_377576918.1">
    <property type="nucleotide sequence ID" value="NZ_JBHTKA010000001.1"/>
</dbReference>
<dbReference type="InterPro" id="IPR005181">
    <property type="entry name" value="SASA"/>
</dbReference>
<dbReference type="Pfam" id="PF03629">
    <property type="entry name" value="SASA"/>
    <property type="match status" value="1"/>
</dbReference>
<keyword evidence="4" id="KW-1185">Reference proteome</keyword>
<comment type="caution">
    <text evidence="3">The sequence shown here is derived from an EMBL/GenBank/DDBJ whole genome shotgun (WGS) entry which is preliminary data.</text>
</comment>
<dbReference type="InterPro" id="IPR036514">
    <property type="entry name" value="SGNH_hydro_sf"/>
</dbReference>
<evidence type="ECO:0000313" key="4">
    <source>
        <dbReference type="Proteomes" id="UP001597112"/>
    </source>
</evidence>
<keyword evidence="1" id="KW-0378">Hydrolase</keyword>
<evidence type="ECO:0000313" key="3">
    <source>
        <dbReference type="EMBL" id="MFD0999092.1"/>
    </source>
</evidence>
<dbReference type="SUPFAM" id="SSF52266">
    <property type="entry name" value="SGNH hydrolase"/>
    <property type="match status" value="1"/>
</dbReference>
<dbReference type="PANTHER" id="PTHR22901">
    <property type="entry name" value="SIALATE O-ACETYLESTERASE"/>
    <property type="match status" value="1"/>
</dbReference>
<organism evidence="3 4">
    <name type="scientific">Ohtaekwangia kribbensis</name>
    <dbReference type="NCBI Taxonomy" id="688913"/>
    <lineage>
        <taxon>Bacteria</taxon>
        <taxon>Pseudomonadati</taxon>
        <taxon>Bacteroidota</taxon>
        <taxon>Cytophagia</taxon>
        <taxon>Cytophagales</taxon>
        <taxon>Fulvivirgaceae</taxon>
        <taxon>Ohtaekwangia</taxon>
    </lineage>
</organism>
<sequence length="461" mass="51384">MKRIFFLLLSLAVVSVSYGQLRLPSLFDDHMVLQQQSPTPIWGWAHPSQEITIKVSWDTTTIRTKADNTTYWSTTLYTPPAGGPYTITISNAWGEKRIIQDVMIGEVWLCSGQSNMEWGMETSGDGKQVLPQVNDPNIRLFQIHKSAASFPQVHGEGQWKVCNAETARYFSAVAYFFGKKLNQDLNVPIGLINASWGGTPAETWVPEGRILADPALKASAAKQIDDRPWCPSNPGVVYNSMIHPIIPFRIAGALWYQGESNTSAPETYKHLMETLVGEWRRVFLNEFPFYYVQIAPYTEYGGDSGVLIREQQVEMLQIPKSGMVVISDLVDNVKDIHPQYKKPVGERLANVALADTYGKKGIAYQSPIYKSHKVEKGKIRITFDHATGGLMAKGKELTEFQIAGADRKFYPAKATIEGSTVVVSAKEVKVPVAVRFGWSNASMPNLFSKEGLPVPSFRTDK</sequence>
<feature type="domain" description="Sialate O-acetylesterase" evidence="2">
    <location>
        <begin position="106"/>
        <end position="352"/>
    </location>
</feature>
<dbReference type="PANTHER" id="PTHR22901:SF0">
    <property type="entry name" value="SIALATE O-ACETYLESTERASE"/>
    <property type="match status" value="1"/>
</dbReference>